<dbReference type="Gene3D" id="3.30.565.10">
    <property type="entry name" value="Histidine kinase-like ATPase, C-terminal domain"/>
    <property type="match status" value="1"/>
</dbReference>
<name>A0ABS9CIZ5_9FIRM</name>
<keyword evidence="5" id="KW-1133">Transmembrane helix</keyword>
<dbReference type="Pfam" id="PF06580">
    <property type="entry name" value="His_kinase"/>
    <property type="match status" value="1"/>
</dbReference>
<keyword evidence="7" id="KW-0418">Kinase</keyword>
<keyword evidence="2" id="KW-0597">Phosphoprotein</keyword>
<dbReference type="EMBL" id="JAFBIT010000001">
    <property type="protein sequence ID" value="MCF2651044.1"/>
    <property type="molecule type" value="Genomic_DNA"/>
</dbReference>
<gene>
    <name evidence="7" type="ORF">JQM67_00270</name>
</gene>
<evidence type="ECO:0000256" key="3">
    <source>
        <dbReference type="ARBA" id="ARBA00022679"/>
    </source>
</evidence>
<feature type="transmembrane region" description="Helical" evidence="5">
    <location>
        <begin position="12"/>
        <end position="33"/>
    </location>
</feature>
<keyword evidence="3" id="KW-0808">Transferase</keyword>
<dbReference type="PANTHER" id="PTHR34220">
    <property type="entry name" value="SENSOR HISTIDINE KINASE YPDA"/>
    <property type="match status" value="1"/>
</dbReference>
<evidence type="ECO:0000259" key="6">
    <source>
        <dbReference type="PROSITE" id="PS50885"/>
    </source>
</evidence>
<dbReference type="InterPro" id="IPR050640">
    <property type="entry name" value="Bact_2-comp_sensor_kinase"/>
</dbReference>
<feature type="compositionally biased region" description="Basic and acidic residues" evidence="4">
    <location>
        <begin position="573"/>
        <end position="584"/>
    </location>
</feature>
<evidence type="ECO:0000256" key="2">
    <source>
        <dbReference type="ARBA" id="ARBA00022553"/>
    </source>
</evidence>
<evidence type="ECO:0000256" key="5">
    <source>
        <dbReference type="SAM" id="Phobius"/>
    </source>
</evidence>
<evidence type="ECO:0000256" key="1">
    <source>
        <dbReference type="ARBA" id="ARBA00004370"/>
    </source>
</evidence>
<dbReference type="Proteomes" id="UP001299220">
    <property type="component" value="Unassembled WGS sequence"/>
</dbReference>
<dbReference type="SMART" id="SM00304">
    <property type="entry name" value="HAMP"/>
    <property type="match status" value="1"/>
</dbReference>
<dbReference type="Pfam" id="PF00672">
    <property type="entry name" value="HAMP"/>
    <property type="match status" value="1"/>
</dbReference>
<evidence type="ECO:0000256" key="4">
    <source>
        <dbReference type="SAM" id="MobiDB-lite"/>
    </source>
</evidence>
<accession>A0ABS9CIZ5</accession>
<proteinExistence type="predicted"/>
<evidence type="ECO:0000313" key="8">
    <source>
        <dbReference type="Proteomes" id="UP001299220"/>
    </source>
</evidence>
<keyword evidence="5" id="KW-0472">Membrane</keyword>
<sequence length="592" mass="67084">MEKKEVSFRRKLMTTVLCVTIPLIILLFVSNVYSTQVFNGKIADSNMRSMDYRAARIEESLESVNGFLTGVMASSVDFRTLSGGTTQLNAHLASYALFNQLKTAMSAYEDAGAFFIYSVPSHTERDMFASSFDYEEKTAIRAFVREAVAADAYTYQMEWRHVEIDGTSYLFRFYGGRGTYLAAMVPLERLGDTSVLHLENEAVMLFADEQNQPLTARDFVEANGIDLNGDYSRYFISGKSERYMLVGRKLEHTDCRAVLAVNESGFFGSLNVWQAALFLTSILALVLIPVLQLRLTRSISEPVDHIRDTMEQIRAGKLDAKVQGETNIREFHEMNETFNTMMTQIKDLKIESYEHEIETQKAQLRYLQLQIRPHFFLNCLKSLYALAEAGKYDRIQKMILEFSKHIRYIFTDSMEFVPLSRELDHIRNYIEMQGGSSQYPPVCRIDADPLLLNLPIPPLSLQTFVENSVKHDTSPDHALEIDVRASILRSGVDTFADLTVSDNGTGFPESVIQEINDPDSPLYAQHHVGINNIKKRMSLIYGDSVLYAFFNRDIGSVSEIFIPINPEELRKQAADGNTTEKNEGNTEGGQDL</sequence>
<evidence type="ECO:0000313" key="7">
    <source>
        <dbReference type="EMBL" id="MCF2651044.1"/>
    </source>
</evidence>
<reference evidence="7 8" key="1">
    <citation type="submission" date="2020-12" db="EMBL/GenBank/DDBJ databases">
        <title>Whole genome sequences of gut porcine anaerobes.</title>
        <authorList>
            <person name="Kubasova T."/>
            <person name="Jahodarova E."/>
            <person name="Rychlik I."/>
        </authorList>
    </citation>
    <scope>NUCLEOTIDE SEQUENCE [LARGE SCALE GENOMIC DNA]</scope>
    <source>
        <strain evidence="7 8">An867</strain>
    </source>
</reference>
<dbReference type="SUPFAM" id="SSF55874">
    <property type="entry name" value="ATPase domain of HSP90 chaperone/DNA topoisomerase II/histidine kinase"/>
    <property type="match status" value="1"/>
</dbReference>
<dbReference type="PROSITE" id="PS50885">
    <property type="entry name" value="HAMP"/>
    <property type="match status" value="1"/>
</dbReference>
<keyword evidence="8" id="KW-1185">Reference proteome</keyword>
<dbReference type="RefSeq" id="WP_235321991.1">
    <property type="nucleotide sequence ID" value="NZ_JAFBIT010000001.1"/>
</dbReference>
<dbReference type="InterPro" id="IPR036890">
    <property type="entry name" value="HATPase_C_sf"/>
</dbReference>
<dbReference type="Gene3D" id="6.10.340.10">
    <property type="match status" value="1"/>
</dbReference>
<feature type="region of interest" description="Disordered" evidence="4">
    <location>
        <begin position="573"/>
        <end position="592"/>
    </location>
</feature>
<keyword evidence="5" id="KW-0812">Transmembrane</keyword>
<dbReference type="InterPro" id="IPR010559">
    <property type="entry name" value="Sig_transdc_His_kin_internal"/>
</dbReference>
<comment type="subcellular location">
    <subcellularLocation>
        <location evidence="1">Membrane</location>
    </subcellularLocation>
</comment>
<organism evidence="7 8">
    <name type="scientific">Anaeromassilibacillus senegalensis</name>
    <dbReference type="NCBI Taxonomy" id="1673717"/>
    <lineage>
        <taxon>Bacteria</taxon>
        <taxon>Bacillati</taxon>
        <taxon>Bacillota</taxon>
        <taxon>Clostridia</taxon>
        <taxon>Eubacteriales</taxon>
        <taxon>Acutalibacteraceae</taxon>
        <taxon>Anaeromassilibacillus</taxon>
    </lineage>
</organism>
<dbReference type="PANTHER" id="PTHR34220:SF7">
    <property type="entry name" value="SENSOR HISTIDINE KINASE YPDA"/>
    <property type="match status" value="1"/>
</dbReference>
<dbReference type="SUPFAM" id="SSF158472">
    <property type="entry name" value="HAMP domain-like"/>
    <property type="match status" value="1"/>
</dbReference>
<comment type="caution">
    <text evidence="7">The sequence shown here is derived from an EMBL/GenBank/DDBJ whole genome shotgun (WGS) entry which is preliminary data.</text>
</comment>
<feature type="domain" description="HAMP" evidence="6">
    <location>
        <begin position="297"/>
        <end position="350"/>
    </location>
</feature>
<dbReference type="CDD" id="cd06225">
    <property type="entry name" value="HAMP"/>
    <property type="match status" value="1"/>
</dbReference>
<dbReference type="InterPro" id="IPR003660">
    <property type="entry name" value="HAMP_dom"/>
</dbReference>
<protein>
    <submittedName>
        <fullName evidence="7">Histidine kinase</fullName>
    </submittedName>
</protein>
<dbReference type="GO" id="GO:0016301">
    <property type="term" value="F:kinase activity"/>
    <property type="evidence" value="ECO:0007669"/>
    <property type="project" value="UniProtKB-KW"/>
</dbReference>